<evidence type="ECO:0000256" key="4">
    <source>
        <dbReference type="ARBA" id="ARBA00023008"/>
    </source>
</evidence>
<evidence type="ECO:0000256" key="5">
    <source>
        <dbReference type="SAM" id="MobiDB-lite"/>
    </source>
</evidence>
<name>A0ABT0XPQ7_9BACI</name>
<feature type="transmembrane region" description="Helical" evidence="6">
    <location>
        <begin position="166"/>
        <end position="186"/>
    </location>
</feature>
<gene>
    <name evidence="8" type="ORF">NDM98_22385</name>
</gene>
<dbReference type="SUPFAM" id="SSF81296">
    <property type="entry name" value="E set domains"/>
    <property type="match status" value="1"/>
</dbReference>
<protein>
    <submittedName>
        <fullName evidence="8">Copper resistance protein CopC</fullName>
    </submittedName>
</protein>
<feature type="domain" description="CopC" evidence="7">
    <location>
        <begin position="31"/>
        <end position="122"/>
    </location>
</feature>
<evidence type="ECO:0000259" key="7">
    <source>
        <dbReference type="Pfam" id="PF04234"/>
    </source>
</evidence>
<evidence type="ECO:0000256" key="6">
    <source>
        <dbReference type="SAM" id="Phobius"/>
    </source>
</evidence>
<keyword evidence="6" id="KW-1133">Transmembrane helix</keyword>
<keyword evidence="6" id="KW-0472">Membrane</keyword>
<keyword evidence="6" id="KW-0812">Transmembrane</keyword>
<comment type="subcellular location">
    <subcellularLocation>
        <location evidence="1">Cell envelope</location>
    </subcellularLocation>
</comment>
<evidence type="ECO:0000256" key="2">
    <source>
        <dbReference type="ARBA" id="ARBA00022723"/>
    </source>
</evidence>
<dbReference type="Proteomes" id="UP001203665">
    <property type="component" value="Unassembled WGS sequence"/>
</dbReference>
<dbReference type="InterPro" id="IPR014755">
    <property type="entry name" value="Cu-Rt/internalin_Ig-like"/>
</dbReference>
<keyword evidence="9" id="KW-1185">Reference proteome</keyword>
<reference evidence="8" key="1">
    <citation type="submission" date="2022-06" db="EMBL/GenBank/DDBJ databases">
        <title>Alkalicoccobacillus porphyridii sp. nov., isolated from a marine red alga, Porphyridium purpureum and reclassification of Shouchella plakortidis and Shouchella gibsonii as Alkalicoccobacillus plakortidis comb. nov. and Alkalicoccobacillus gibsonii comb. nov.</title>
        <authorList>
            <person name="Kim K.H."/>
            <person name="Lee J.K."/>
            <person name="Han D.M."/>
            <person name="Baek J.H."/>
            <person name="Jeon C.O."/>
        </authorList>
    </citation>
    <scope>NUCLEOTIDE SEQUENCE</scope>
    <source>
        <strain evidence="8">DSM 19153</strain>
    </source>
</reference>
<dbReference type="Pfam" id="PF04234">
    <property type="entry name" value="CopC"/>
    <property type="match status" value="1"/>
</dbReference>
<dbReference type="Gene3D" id="2.60.40.1220">
    <property type="match status" value="1"/>
</dbReference>
<feature type="region of interest" description="Disordered" evidence="5">
    <location>
        <begin position="70"/>
        <end position="89"/>
    </location>
</feature>
<evidence type="ECO:0000313" key="9">
    <source>
        <dbReference type="Proteomes" id="UP001203665"/>
    </source>
</evidence>
<dbReference type="InterPro" id="IPR007348">
    <property type="entry name" value="CopC_dom"/>
</dbReference>
<accession>A0ABT0XPQ7</accession>
<keyword evidence="3" id="KW-0732">Signal</keyword>
<evidence type="ECO:0000256" key="1">
    <source>
        <dbReference type="ARBA" id="ARBA00004196"/>
    </source>
</evidence>
<proteinExistence type="predicted"/>
<keyword evidence="2" id="KW-0479">Metal-binding</keyword>
<feature type="region of interest" description="Disordered" evidence="5">
    <location>
        <begin position="125"/>
        <end position="162"/>
    </location>
</feature>
<dbReference type="RefSeq" id="WP_251611686.1">
    <property type="nucleotide sequence ID" value="NZ_JAMQJY010000007.1"/>
</dbReference>
<dbReference type="PANTHER" id="PTHR34820">
    <property type="entry name" value="INNER MEMBRANE PROTEIN YEBZ"/>
    <property type="match status" value="1"/>
</dbReference>
<organism evidence="8 9">
    <name type="scientific">Alkalicoccobacillus plakortidis</name>
    <dbReference type="NCBI Taxonomy" id="444060"/>
    <lineage>
        <taxon>Bacteria</taxon>
        <taxon>Bacillati</taxon>
        <taxon>Bacillota</taxon>
        <taxon>Bacilli</taxon>
        <taxon>Bacillales</taxon>
        <taxon>Bacillaceae</taxon>
        <taxon>Alkalicoccobacillus</taxon>
    </lineage>
</organism>
<dbReference type="PANTHER" id="PTHR34820:SF4">
    <property type="entry name" value="INNER MEMBRANE PROTEIN YEBZ"/>
    <property type="match status" value="1"/>
</dbReference>
<evidence type="ECO:0000256" key="3">
    <source>
        <dbReference type="ARBA" id="ARBA00022729"/>
    </source>
</evidence>
<keyword evidence="4" id="KW-0186">Copper</keyword>
<sequence length="193" mass="20855">MLIKEVKLKVALVMVMAGLLIGFVPTNAFAHSQLESSTPEDGQTIQEQTDTIELQFSAGIESASTLTLTNEAGEELPVEVNTNGSSLEAKTEEPLANGVYEVAYNILSEDTHPVEGTFSFTVNAEEAEEPEAEAEPETEEPADEENQEEPVEAPDNQVDTEQESSGFSFIWIAVIIVVIGLVAGAVSRTRNRK</sequence>
<dbReference type="EMBL" id="JAMQJY010000007">
    <property type="protein sequence ID" value="MCM2677888.1"/>
    <property type="molecule type" value="Genomic_DNA"/>
</dbReference>
<dbReference type="InterPro" id="IPR014756">
    <property type="entry name" value="Ig_E-set"/>
</dbReference>
<evidence type="ECO:0000313" key="8">
    <source>
        <dbReference type="EMBL" id="MCM2677888.1"/>
    </source>
</evidence>
<comment type="caution">
    <text evidence="8">The sequence shown here is derived from an EMBL/GenBank/DDBJ whole genome shotgun (WGS) entry which is preliminary data.</text>
</comment>
<dbReference type="InterPro" id="IPR032694">
    <property type="entry name" value="CopC/D"/>
</dbReference>